<dbReference type="Gene3D" id="2.60.120.330">
    <property type="entry name" value="B-lactam Antibiotic, Isopenicillin N Synthase, Chain"/>
    <property type="match status" value="1"/>
</dbReference>
<evidence type="ECO:0000256" key="2">
    <source>
        <dbReference type="ARBA" id="ARBA00004972"/>
    </source>
</evidence>
<protein>
    <recommendedName>
        <fullName evidence="10">Fe2OG dioxygenase domain-containing protein</fullName>
    </recommendedName>
</protein>
<dbReference type="SUPFAM" id="SSF51197">
    <property type="entry name" value="Clavaminate synthase-like"/>
    <property type="match status" value="1"/>
</dbReference>
<comment type="caution">
    <text evidence="11">The sequence shown here is derived from an EMBL/GenBank/DDBJ whole genome shotgun (WGS) entry which is preliminary data.</text>
</comment>
<dbReference type="GO" id="GO:0002238">
    <property type="term" value="P:response to molecule of fungal origin"/>
    <property type="evidence" value="ECO:0007669"/>
    <property type="project" value="UniProtKB-ARBA"/>
</dbReference>
<comment type="pathway">
    <text evidence="2">Hormone biosynthesis.</text>
</comment>
<dbReference type="GO" id="GO:0009686">
    <property type="term" value="P:gibberellin biosynthetic process"/>
    <property type="evidence" value="ECO:0007669"/>
    <property type="project" value="UniProtKB-ARBA"/>
</dbReference>
<dbReference type="GO" id="GO:0045544">
    <property type="term" value="F:gibberellin 20-oxidase activity"/>
    <property type="evidence" value="ECO:0007669"/>
    <property type="project" value="UniProtKB-ARBA"/>
</dbReference>
<evidence type="ECO:0000313" key="12">
    <source>
        <dbReference type="Proteomes" id="UP000298416"/>
    </source>
</evidence>
<keyword evidence="3 9" id="KW-0479">Metal-binding</keyword>
<dbReference type="InterPro" id="IPR005123">
    <property type="entry name" value="Oxoglu/Fe-dep_dioxygenase_dom"/>
</dbReference>
<comment type="similarity">
    <text evidence="7">Belongs to the iron/ascorbate-dependent oxidoreductase family. GA20OX subfamily.</text>
</comment>
<gene>
    <name evidence="11" type="ORF">SASPL_147997</name>
</gene>
<dbReference type="Proteomes" id="UP000298416">
    <property type="component" value="Unassembled WGS sequence"/>
</dbReference>
<dbReference type="PANTHER" id="PTHR47990">
    <property type="entry name" value="2-OXOGLUTARATE (2OG) AND FE(II)-DEPENDENT OXYGENASE SUPERFAMILY PROTEIN-RELATED"/>
    <property type="match status" value="1"/>
</dbReference>
<keyword evidence="5 9" id="KW-0408">Iron</keyword>
<dbReference type="InterPro" id="IPR026992">
    <property type="entry name" value="DIOX_N"/>
</dbReference>
<comment type="pathway">
    <text evidence="6">Plant hormone biosynthesis; gibberellin biosynthesis.</text>
</comment>
<dbReference type="InterPro" id="IPR044861">
    <property type="entry name" value="IPNS-like_FE2OG_OXY"/>
</dbReference>
<dbReference type="PROSITE" id="PS51471">
    <property type="entry name" value="FE2OG_OXY"/>
    <property type="match status" value="1"/>
</dbReference>
<evidence type="ECO:0000256" key="9">
    <source>
        <dbReference type="RuleBase" id="RU003682"/>
    </source>
</evidence>
<feature type="domain" description="Fe2OG dioxygenase" evidence="10">
    <location>
        <begin position="217"/>
        <end position="317"/>
    </location>
</feature>
<comment type="catalytic activity">
    <reaction evidence="8">
        <text>gibberellin A12 + 2 2-oxoglutarate + 3 O2 + H(+) = gibberellin A9 + 2 succinate + 3 CO2 + 2 H2O</text>
        <dbReference type="Rhea" id="RHEA:60772"/>
        <dbReference type="ChEBI" id="CHEBI:15377"/>
        <dbReference type="ChEBI" id="CHEBI:15378"/>
        <dbReference type="ChEBI" id="CHEBI:15379"/>
        <dbReference type="ChEBI" id="CHEBI:16526"/>
        <dbReference type="ChEBI" id="CHEBI:16810"/>
        <dbReference type="ChEBI" id="CHEBI:30031"/>
        <dbReference type="ChEBI" id="CHEBI:58627"/>
        <dbReference type="ChEBI" id="CHEBI:73255"/>
    </reaction>
    <physiologicalReaction direction="left-to-right" evidence="8">
        <dbReference type="Rhea" id="RHEA:60773"/>
    </physiologicalReaction>
</comment>
<evidence type="ECO:0000256" key="6">
    <source>
        <dbReference type="ARBA" id="ARBA00037909"/>
    </source>
</evidence>
<dbReference type="Pfam" id="PF14226">
    <property type="entry name" value="DIOX_N"/>
    <property type="match status" value="1"/>
</dbReference>
<keyword evidence="12" id="KW-1185">Reference proteome</keyword>
<evidence type="ECO:0000256" key="3">
    <source>
        <dbReference type="ARBA" id="ARBA00022723"/>
    </source>
</evidence>
<dbReference type="InterPro" id="IPR050231">
    <property type="entry name" value="Iron_ascorbate_oxido_reductase"/>
</dbReference>
<reference evidence="11" key="2">
    <citation type="submission" date="2020-08" db="EMBL/GenBank/DDBJ databases">
        <title>Plant Genome Project.</title>
        <authorList>
            <person name="Zhang R.-G."/>
        </authorList>
    </citation>
    <scope>NUCLEOTIDE SEQUENCE</scope>
    <source>
        <strain evidence="11">Huo1</strain>
        <tissue evidence="11">Leaf</tissue>
    </source>
</reference>
<dbReference type="GO" id="GO:0046872">
    <property type="term" value="F:metal ion binding"/>
    <property type="evidence" value="ECO:0007669"/>
    <property type="project" value="UniProtKB-KW"/>
</dbReference>
<dbReference type="FunFam" id="2.60.120.330:FF:000003">
    <property type="entry name" value="Gibberellin 20 oxidase 2"/>
    <property type="match status" value="1"/>
</dbReference>
<dbReference type="InterPro" id="IPR027443">
    <property type="entry name" value="IPNS-like_sf"/>
</dbReference>
<dbReference type="Pfam" id="PF03171">
    <property type="entry name" value="2OG-FeII_Oxy"/>
    <property type="match status" value="1"/>
</dbReference>
<keyword evidence="4 9" id="KW-0560">Oxidoreductase</keyword>
<dbReference type="PRINTS" id="PR00682">
    <property type="entry name" value="IPNSYNTHASE"/>
</dbReference>
<evidence type="ECO:0000256" key="1">
    <source>
        <dbReference type="ARBA" id="ARBA00001961"/>
    </source>
</evidence>
<dbReference type="EMBL" id="PNBA02000019">
    <property type="protein sequence ID" value="KAG6390265.1"/>
    <property type="molecule type" value="Genomic_DNA"/>
</dbReference>
<sequence length="374" mass="42852">MQFQQAIYLKSQLLFSSQMDSNDAFNILLNPNLSQNLQKFTWPKEENTSSNQELNEPIIDLEGFHGGSAAETAGTTDLIRAACLGHGLFQVINHGVDLDLIKSVNDHVNLFFNLPKETQMRVHRLPGKIWGYSFAHADRFSLKLPWKEIFSCIFREDGHDSEETLFFETAFGQEFEKIRLDFQNYGHAMKKLSLTIMEILGMSLGVDKQHYKDFFEDGSSILRFNFYPPCQEPDQTLGTGPHCDPTALTILYQDQVRGLEVLDDGLWKSVRPRPDALVVSLGDTFSALANGVYKSCPHRAVVNKSMGRISMVYFLLPAEEKVIKPPKNLVSSERLRQYPDFKWSDFHNFTQNHYRVDLATLQNFSKWFISHQPT</sequence>
<accession>A0A8X8W8X5</accession>
<evidence type="ECO:0000259" key="10">
    <source>
        <dbReference type="PROSITE" id="PS51471"/>
    </source>
</evidence>
<evidence type="ECO:0000256" key="4">
    <source>
        <dbReference type="ARBA" id="ARBA00023002"/>
    </source>
</evidence>
<reference evidence="11" key="1">
    <citation type="submission" date="2018-01" db="EMBL/GenBank/DDBJ databases">
        <authorList>
            <person name="Mao J.F."/>
        </authorList>
    </citation>
    <scope>NUCLEOTIDE SEQUENCE</scope>
    <source>
        <strain evidence="11">Huo1</strain>
        <tissue evidence="11">Leaf</tissue>
    </source>
</reference>
<evidence type="ECO:0000256" key="8">
    <source>
        <dbReference type="ARBA" id="ARBA00050508"/>
    </source>
</evidence>
<evidence type="ECO:0000256" key="5">
    <source>
        <dbReference type="ARBA" id="ARBA00023004"/>
    </source>
</evidence>
<name>A0A8X8W8X5_SALSN</name>
<evidence type="ECO:0000313" key="11">
    <source>
        <dbReference type="EMBL" id="KAG6390265.1"/>
    </source>
</evidence>
<comment type="cofactor">
    <cofactor evidence="1">
        <name>L-ascorbate</name>
        <dbReference type="ChEBI" id="CHEBI:38290"/>
    </cofactor>
</comment>
<dbReference type="GO" id="GO:0009805">
    <property type="term" value="P:coumarin biosynthetic process"/>
    <property type="evidence" value="ECO:0007669"/>
    <property type="project" value="UniProtKB-ARBA"/>
</dbReference>
<evidence type="ECO:0000256" key="7">
    <source>
        <dbReference type="ARBA" id="ARBA00043997"/>
    </source>
</evidence>
<dbReference type="AlphaFoldDB" id="A0A8X8W8X5"/>
<proteinExistence type="inferred from homology"/>
<organism evidence="11">
    <name type="scientific">Salvia splendens</name>
    <name type="common">Scarlet sage</name>
    <dbReference type="NCBI Taxonomy" id="180675"/>
    <lineage>
        <taxon>Eukaryota</taxon>
        <taxon>Viridiplantae</taxon>
        <taxon>Streptophyta</taxon>
        <taxon>Embryophyta</taxon>
        <taxon>Tracheophyta</taxon>
        <taxon>Spermatophyta</taxon>
        <taxon>Magnoliopsida</taxon>
        <taxon>eudicotyledons</taxon>
        <taxon>Gunneridae</taxon>
        <taxon>Pentapetalae</taxon>
        <taxon>asterids</taxon>
        <taxon>lamiids</taxon>
        <taxon>Lamiales</taxon>
        <taxon>Lamiaceae</taxon>
        <taxon>Nepetoideae</taxon>
        <taxon>Mentheae</taxon>
        <taxon>Salviinae</taxon>
        <taxon>Salvia</taxon>
        <taxon>Salvia subgen. Calosphace</taxon>
        <taxon>core Calosphace</taxon>
    </lineage>
</organism>